<gene>
    <name evidence="7" type="primary">sbcD</name>
    <name evidence="10" type="ORF">SAMN02745114_00133</name>
</gene>
<name>A0A1T4JVC1_9FIRM</name>
<keyword evidence="11" id="KW-1185">Reference proteome</keyword>
<comment type="subunit">
    <text evidence="2 7">Heterodimer of SbcC and SbcD.</text>
</comment>
<dbReference type="STRING" id="290054.SAMN02745114_00133"/>
<protein>
    <recommendedName>
        <fullName evidence="3 7">Nuclease SbcCD subunit D</fullName>
    </recommendedName>
</protein>
<keyword evidence="6 7" id="KW-0269">Exonuclease</keyword>
<dbReference type="AlphaFoldDB" id="A0A1T4JVC1"/>
<evidence type="ECO:0000256" key="5">
    <source>
        <dbReference type="ARBA" id="ARBA00022801"/>
    </source>
</evidence>
<dbReference type="PANTHER" id="PTHR30337:SF0">
    <property type="entry name" value="NUCLEASE SBCCD SUBUNIT D"/>
    <property type="match status" value="1"/>
</dbReference>
<dbReference type="PANTHER" id="PTHR30337">
    <property type="entry name" value="COMPONENT OF ATP-DEPENDENT DSDNA EXONUCLEASE"/>
    <property type="match status" value="1"/>
</dbReference>
<dbReference type="InterPro" id="IPR004593">
    <property type="entry name" value="SbcD"/>
</dbReference>
<dbReference type="OrthoDB" id="9773856at2"/>
<dbReference type="Pfam" id="PF12320">
    <property type="entry name" value="SbcD_C"/>
    <property type="match status" value="1"/>
</dbReference>
<evidence type="ECO:0000256" key="1">
    <source>
        <dbReference type="ARBA" id="ARBA00010555"/>
    </source>
</evidence>
<keyword evidence="7" id="KW-0255">Endonuclease</keyword>
<keyword evidence="5 7" id="KW-0378">Hydrolase</keyword>
<feature type="domain" description="Nuclease SbcCD subunit D C-terminal" evidence="9">
    <location>
        <begin position="263"/>
        <end position="353"/>
    </location>
</feature>
<evidence type="ECO:0000256" key="2">
    <source>
        <dbReference type="ARBA" id="ARBA00011322"/>
    </source>
</evidence>
<dbReference type="GO" id="GO:0006310">
    <property type="term" value="P:DNA recombination"/>
    <property type="evidence" value="ECO:0007669"/>
    <property type="project" value="UniProtKB-KW"/>
</dbReference>
<dbReference type="NCBIfam" id="TIGR00619">
    <property type="entry name" value="sbcd"/>
    <property type="match status" value="1"/>
</dbReference>
<dbReference type="Proteomes" id="UP000190657">
    <property type="component" value="Unassembled WGS sequence"/>
</dbReference>
<evidence type="ECO:0000259" key="9">
    <source>
        <dbReference type="Pfam" id="PF12320"/>
    </source>
</evidence>
<sequence>MKLLHLADLHIGKRVNEFSMIEDQRYILTKILNIIDEEKPDAILIAGDVYDKSVPSSEAVEVLDKFINDIASRKIETFIISGNHDGAERLAFASKLIDTTGIHISPAYNGNIDAKTLNDEYGSVNFYMLPFIKPINVKQIFKLEENISYSEAVKIAIEKMNIDKSQRNVLLSHQFVTGAEECDSEDLSVGGTEGVSASVYEDFDYVALGHIHGPQRVSRDTIRYSGTPLKYSFSEVNHKKSVTIVNIEEKGNVTVSTIPLNAKRDLVELKGKYDELMDKSFYDKKNLDDYYHITLTDENDVVDAIFKLGKIYKNIMKLDYDNARTQSIGKLTAVNDVEHKQPIELIDDFYKKQNGLDMDENQLSYINSIIEKIWEEQK</sequence>
<dbReference type="GO" id="GO:0008408">
    <property type="term" value="F:3'-5' exonuclease activity"/>
    <property type="evidence" value="ECO:0007669"/>
    <property type="project" value="InterPro"/>
</dbReference>
<dbReference type="CDD" id="cd00840">
    <property type="entry name" value="MPP_Mre11_N"/>
    <property type="match status" value="1"/>
</dbReference>
<evidence type="ECO:0000256" key="4">
    <source>
        <dbReference type="ARBA" id="ARBA00022722"/>
    </source>
</evidence>
<keyword evidence="7" id="KW-0235">DNA replication</keyword>
<evidence type="ECO:0000256" key="3">
    <source>
        <dbReference type="ARBA" id="ARBA00013365"/>
    </source>
</evidence>
<dbReference type="InterPro" id="IPR029052">
    <property type="entry name" value="Metallo-depent_PP-like"/>
</dbReference>
<dbReference type="GO" id="GO:0006260">
    <property type="term" value="P:DNA replication"/>
    <property type="evidence" value="ECO:0007669"/>
    <property type="project" value="UniProtKB-KW"/>
</dbReference>
<dbReference type="EMBL" id="FUWW01000001">
    <property type="protein sequence ID" value="SJZ34098.1"/>
    <property type="molecule type" value="Genomic_DNA"/>
</dbReference>
<evidence type="ECO:0000256" key="7">
    <source>
        <dbReference type="RuleBase" id="RU363069"/>
    </source>
</evidence>
<feature type="domain" description="Calcineurin-like phosphoesterase" evidence="8">
    <location>
        <begin position="1"/>
        <end position="214"/>
    </location>
</feature>
<keyword evidence="7" id="KW-0233">DNA recombination</keyword>
<organism evidence="10 11">
    <name type="scientific">Eubacterium coprostanoligenes</name>
    <dbReference type="NCBI Taxonomy" id="290054"/>
    <lineage>
        <taxon>Bacteria</taxon>
        <taxon>Bacillati</taxon>
        <taxon>Bacillota</taxon>
        <taxon>Clostridia</taxon>
        <taxon>Eubacteriales</taxon>
        <taxon>Eubacteriaceae</taxon>
        <taxon>Eubacterium</taxon>
    </lineage>
</organism>
<dbReference type="Pfam" id="PF00149">
    <property type="entry name" value="Metallophos"/>
    <property type="match status" value="1"/>
</dbReference>
<evidence type="ECO:0000313" key="10">
    <source>
        <dbReference type="EMBL" id="SJZ34098.1"/>
    </source>
</evidence>
<reference evidence="10 11" key="1">
    <citation type="submission" date="2017-02" db="EMBL/GenBank/DDBJ databases">
        <authorList>
            <person name="Peterson S.W."/>
        </authorList>
    </citation>
    <scope>NUCLEOTIDE SEQUENCE [LARGE SCALE GENOMIC DNA]</scope>
    <source>
        <strain evidence="10 11">ATCC 51222</strain>
    </source>
</reference>
<dbReference type="InterPro" id="IPR004843">
    <property type="entry name" value="Calcineurin-like_PHP"/>
</dbReference>
<dbReference type="InterPro" id="IPR026843">
    <property type="entry name" value="SbcD_C"/>
</dbReference>
<comment type="similarity">
    <text evidence="1 7">Belongs to the SbcD family.</text>
</comment>
<dbReference type="InterPro" id="IPR050535">
    <property type="entry name" value="DNA_Repair-Maintenance_Comp"/>
</dbReference>
<evidence type="ECO:0000259" key="8">
    <source>
        <dbReference type="Pfam" id="PF00149"/>
    </source>
</evidence>
<dbReference type="GO" id="GO:0004519">
    <property type="term" value="F:endonuclease activity"/>
    <property type="evidence" value="ECO:0007669"/>
    <property type="project" value="UniProtKB-KW"/>
</dbReference>
<accession>A0A1T4JVC1</accession>
<dbReference type="SUPFAM" id="SSF56300">
    <property type="entry name" value="Metallo-dependent phosphatases"/>
    <property type="match status" value="1"/>
</dbReference>
<dbReference type="RefSeq" id="WP_078767646.1">
    <property type="nucleotide sequence ID" value="NZ_FUWW01000001.1"/>
</dbReference>
<dbReference type="Gene3D" id="3.60.21.10">
    <property type="match status" value="1"/>
</dbReference>
<keyword evidence="4 7" id="KW-0540">Nuclease</keyword>
<evidence type="ECO:0000313" key="11">
    <source>
        <dbReference type="Proteomes" id="UP000190657"/>
    </source>
</evidence>
<proteinExistence type="inferred from homology"/>
<comment type="function">
    <text evidence="7">SbcCD cleaves DNA hairpin structures. These structures can inhibit DNA replication and are intermediates in certain DNA recombination reactions. The complex acts as a 3'-&gt;5' double strand exonuclease that can open hairpins. It also has a 5' single-strand endonuclease activity.</text>
</comment>
<dbReference type="InterPro" id="IPR041796">
    <property type="entry name" value="Mre11_N"/>
</dbReference>
<evidence type="ECO:0000256" key="6">
    <source>
        <dbReference type="ARBA" id="ARBA00022839"/>
    </source>
</evidence>